<dbReference type="PANTHER" id="PTHR47893:SF1">
    <property type="entry name" value="REGULATORY PROTEIN PCHR"/>
    <property type="match status" value="1"/>
</dbReference>
<gene>
    <name evidence="5" type="ORF">LG649_14260</name>
</gene>
<name>A0A9X1I1D7_9FLAO</name>
<dbReference type="InterPro" id="IPR009057">
    <property type="entry name" value="Homeodomain-like_sf"/>
</dbReference>
<protein>
    <submittedName>
        <fullName evidence="5">AraC family transcriptional regulator</fullName>
    </submittedName>
</protein>
<evidence type="ECO:0000256" key="2">
    <source>
        <dbReference type="ARBA" id="ARBA00023125"/>
    </source>
</evidence>
<evidence type="ECO:0000256" key="3">
    <source>
        <dbReference type="ARBA" id="ARBA00023163"/>
    </source>
</evidence>
<organism evidence="5 6">
    <name type="scientific">Neotamlana laminarinivorans</name>
    <dbReference type="NCBI Taxonomy" id="2883124"/>
    <lineage>
        <taxon>Bacteria</taxon>
        <taxon>Pseudomonadati</taxon>
        <taxon>Bacteroidota</taxon>
        <taxon>Flavobacteriia</taxon>
        <taxon>Flavobacteriales</taxon>
        <taxon>Flavobacteriaceae</taxon>
        <taxon>Neotamlana</taxon>
    </lineage>
</organism>
<dbReference type="Pfam" id="PF12833">
    <property type="entry name" value="HTH_18"/>
    <property type="match status" value="1"/>
</dbReference>
<evidence type="ECO:0000313" key="5">
    <source>
        <dbReference type="EMBL" id="MCB4800014.1"/>
    </source>
</evidence>
<dbReference type="SUPFAM" id="SSF46689">
    <property type="entry name" value="Homeodomain-like"/>
    <property type="match status" value="1"/>
</dbReference>
<comment type="caution">
    <text evidence="5">The sequence shown here is derived from an EMBL/GenBank/DDBJ whole genome shotgun (WGS) entry which is preliminary data.</text>
</comment>
<dbReference type="Gene3D" id="1.10.10.60">
    <property type="entry name" value="Homeodomain-like"/>
    <property type="match status" value="1"/>
</dbReference>
<dbReference type="GO" id="GO:0003700">
    <property type="term" value="F:DNA-binding transcription factor activity"/>
    <property type="evidence" value="ECO:0007669"/>
    <property type="project" value="InterPro"/>
</dbReference>
<dbReference type="InterPro" id="IPR053142">
    <property type="entry name" value="PchR_regulatory_protein"/>
</dbReference>
<accession>A0A9X1I1D7</accession>
<feature type="domain" description="HTH araC/xylS-type" evidence="4">
    <location>
        <begin position="229"/>
        <end position="327"/>
    </location>
</feature>
<keyword evidence="2" id="KW-0238">DNA-binding</keyword>
<evidence type="ECO:0000256" key="1">
    <source>
        <dbReference type="ARBA" id="ARBA00023015"/>
    </source>
</evidence>
<dbReference type="PROSITE" id="PS01124">
    <property type="entry name" value="HTH_ARAC_FAMILY_2"/>
    <property type="match status" value="1"/>
</dbReference>
<dbReference type="EMBL" id="JAJAPW010000007">
    <property type="protein sequence ID" value="MCB4800014.1"/>
    <property type="molecule type" value="Genomic_DNA"/>
</dbReference>
<dbReference type="PANTHER" id="PTHR47893">
    <property type="entry name" value="REGULATORY PROTEIN PCHR"/>
    <property type="match status" value="1"/>
</dbReference>
<reference evidence="5" key="1">
    <citation type="submission" date="2021-10" db="EMBL/GenBank/DDBJ databases">
        <title>Tamlana sargassums sp. nov., and Tamlana laminarinivorans sp. nov., two new bacteria isolated from the brown alga.</title>
        <authorList>
            <person name="Li J."/>
        </authorList>
    </citation>
    <scope>NUCLEOTIDE SEQUENCE</scope>
    <source>
        <strain evidence="5">PT2-4</strain>
    </source>
</reference>
<keyword evidence="3" id="KW-0804">Transcription</keyword>
<proteinExistence type="predicted"/>
<dbReference type="SMART" id="SM00342">
    <property type="entry name" value="HTH_ARAC"/>
    <property type="match status" value="1"/>
</dbReference>
<dbReference type="InterPro" id="IPR018062">
    <property type="entry name" value="HTH_AraC-typ_CS"/>
</dbReference>
<dbReference type="Proteomes" id="UP001139199">
    <property type="component" value="Unassembled WGS sequence"/>
</dbReference>
<dbReference type="RefSeq" id="WP_226544497.1">
    <property type="nucleotide sequence ID" value="NZ_JAJAPW010000007.1"/>
</dbReference>
<dbReference type="InterPro" id="IPR018060">
    <property type="entry name" value="HTH_AraC"/>
</dbReference>
<sequence>MKSVFRSDYYTEKEIVKHFALNKKTSELIEEQINYENPDLKLNIQEILLNGIQIRVINEKINPPFVVEVEHDFPFMKMHFEIEGNSKYTPKNNKSLAVDIPDGHYNLFFLPKVKGTLTYNSPVRKSVEINFTKDYLKRVFGEAFSEASSSYGEALKKDIPFLMWQQSKPITPILHSIIQDIINCKFEDSIKKIYLESKVTEILTILFNYLKNKSSFETNIEEEDYLKIIEAGKIIEENLKNPPTIPELSIITGINQCKLKQNFKRVYRKPVFSYITDLRMEKAKKLISERGFTISEASYEIGYKNPQHFTAAFKRKYNYLPSQLKKVANF</sequence>
<evidence type="ECO:0000313" key="6">
    <source>
        <dbReference type="Proteomes" id="UP001139199"/>
    </source>
</evidence>
<dbReference type="AlphaFoldDB" id="A0A9X1I1D7"/>
<keyword evidence="1" id="KW-0805">Transcription regulation</keyword>
<keyword evidence="6" id="KW-1185">Reference proteome</keyword>
<evidence type="ECO:0000259" key="4">
    <source>
        <dbReference type="PROSITE" id="PS01124"/>
    </source>
</evidence>
<dbReference type="GO" id="GO:0043565">
    <property type="term" value="F:sequence-specific DNA binding"/>
    <property type="evidence" value="ECO:0007669"/>
    <property type="project" value="InterPro"/>
</dbReference>
<dbReference type="PROSITE" id="PS00041">
    <property type="entry name" value="HTH_ARAC_FAMILY_1"/>
    <property type="match status" value="1"/>
</dbReference>